<dbReference type="PANTHER" id="PTHR35789:SF1">
    <property type="entry name" value="SPORE GERMINATION PROTEIN B3"/>
    <property type="match status" value="1"/>
</dbReference>
<comment type="subcellular location">
    <subcellularLocation>
        <location evidence="1">Membrane</location>
        <topology evidence="1">Lipid-anchor</topology>
    </subcellularLocation>
</comment>
<dbReference type="InterPro" id="IPR057336">
    <property type="entry name" value="GerAC_N"/>
</dbReference>
<comment type="caution">
    <text evidence="11">The sequence shown here is derived from an EMBL/GenBank/DDBJ whole genome shotgun (WGS) entry which is preliminary data.</text>
</comment>
<keyword evidence="6" id="KW-0564">Palmitate</keyword>
<gene>
    <name evidence="11" type="ORF">GK047_24090</name>
</gene>
<dbReference type="GO" id="GO:0009847">
    <property type="term" value="P:spore germination"/>
    <property type="evidence" value="ECO:0007669"/>
    <property type="project" value="InterPro"/>
</dbReference>
<evidence type="ECO:0000256" key="2">
    <source>
        <dbReference type="ARBA" id="ARBA00007886"/>
    </source>
</evidence>
<reference evidence="11" key="1">
    <citation type="submission" date="2020-02" db="EMBL/GenBank/DDBJ databases">
        <authorList>
            <person name="Shen X.-R."/>
            <person name="Zhang Y.-X."/>
        </authorList>
    </citation>
    <scope>NUCLEOTIDE SEQUENCE</scope>
    <source>
        <strain evidence="11">SYP-B3998</strain>
    </source>
</reference>
<keyword evidence="3" id="KW-0309">Germination</keyword>
<dbReference type="GO" id="GO:0016020">
    <property type="term" value="C:membrane"/>
    <property type="evidence" value="ECO:0007669"/>
    <property type="project" value="UniProtKB-SubCell"/>
</dbReference>
<evidence type="ECO:0000256" key="7">
    <source>
        <dbReference type="ARBA" id="ARBA00023288"/>
    </source>
</evidence>
<organism evidence="11">
    <name type="scientific">Paenibacillus sp. SYP-B3998</name>
    <dbReference type="NCBI Taxonomy" id="2678564"/>
    <lineage>
        <taxon>Bacteria</taxon>
        <taxon>Bacillati</taxon>
        <taxon>Bacillota</taxon>
        <taxon>Bacilli</taxon>
        <taxon>Bacillales</taxon>
        <taxon>Paenibacillaceae</taxon>
        <taxon>Paenibacillus</taxon>
    </lineage>
</organism>
<evidence type="ECO:0000256" key="4">
    <source>
        <dbReference type="ARBA" id="ARBA00022729"/>
    </source>
</evidence>
<dbReference type="Gene3D" id="3.30.300.210">
    <property type="entry name" value="Nutrient germinant receptor protein C, domain 3"/>
    <property type="match status" value="1"/>
</dbReference>
<dbReference type="NCBIfam" id="TIGR02887">
    <property type="entry name" value="spore_ger_x_C"/>
    <property type="match status" value="1"/>
</dbReference>
<feature type="domain" description="Spore germination protein N-terminal" evidence="10">
    <location>
        <begin position="24"/>
        <end position="190"/>
    </location>
</feature>
<dbReference type="Pfam" id="PF05504">
    <property type="entry name" value="Spore_GerAC"/>
    <property type="match status" value="1"/>
</dbReference>
<evidence type="ECO:0000256" key="1">
    <source>
        <dbReference type="ARBA" id="ARBA00004635"/>
    </source>
</evidence>
<evidence type="ECO:0000256" key="5">
    <source>
        <dbReference type="ARBA" id="ARBA00023136"/>
    </source>
</evidence>
<keyword evidence="4 8" id="KW-0732">Signal</keyword>
<keyword evidence="5" id="KW-0472">Membrane</keyword>
<protein>
    <submittedName>
        <fullName evidence="11">Ger(X)C family spore germination protein</fullName>
    </submittedName>
</protein>
<dbReference type="PANTHER" id="PTHR35789">
    <property type="entry name" value="SPORE GERMINATION PROTEIN B3"/>
    <property type="match status" value="1"/>
</dbReference>
<evidence type="ECO:0000259" key="10">
    <source>
        <dbReference type="Pfam" id="PF25198"/>
    </source>
</evidence>
<evidence type="ECO:0000256" key="6">
    <source>
        <dbReference type="ARBA" id="ARBA00023139"/>
    </source>
</evidence>
<sequence>MKNKLRILLAAVLIVWLPGCSEAVDLENLTLGLVIGVDLDEHNQLVSYFSSPLFNKNVSKSTLTLESNAKTLRATRREFDSMATGLAVGGKTQVILIGKRLMQHGDWFSLFDVFFRDAKNSLSERVIAVDGDVSEIMQNIPQDMPPLSLHLASLIDTKELRNETVKTNLQQFDKQMFEKGITPYISLIKVENERIKLTGTALLDKKGRLVMTLDQNETTLLRILQNSSRGQQSLSASIPGAQKSDIYDKNNLTFSINSVKNKMKTGYRDGKFEFDIKLNMFVSLKERLFTYDMRKNREKLEQQIQEQIKKQFEELIKKCQKNQIDPIGLGQYARAYQYKKWKQVQEHWGETFSEADVHLSVKTNIKYMGPVK</sequence>
<accession>A0A6G4A5F9</accession>
<dbReference type="InterPro" id="IPR008844">
    <property type="entry name" value="Spore_GerAC-like"/>
</dbReference>
<comment type="similarity">
    <text evidence="2">Belongs to the GerABKC lipoprotein family.</text>
</comment>
<evidence type="ECO:0000259" key="9">
    <source>
        <dbReference type="Pfam" id="PF05504"/>
    </source>
</evidence>
<name>A0A6G4A5F9_9BACL</name>
<dbReference type="AlphaFoldDB" id="A0A6G4A5F9"/>
<feature type="signal peptide" evidence="8">
    <location>
        <begin position="1"/>
        <end position="23"/>
    </location>
</feature>
<dbReference type="RefSeq" id="WP_163952554.1">
    <property type="nucleotide sequence ID" value="NZ_JAAIKC010000013.1"/>
</dbReference>
<feature type="domain" description="Spore germination GerAC-like C-terminal" evidence="9">
    <location>
        <begin position="198"/>
        <end position="369"/>
    </location>
</feature>
<evidence type="ECO:0000256" key="8">
    <source>
        <dbReference type="SAM" id="SignalP"/>
    </source>
</evidence>
<dbReference type="InterPro" id="IPR038501">
    <property type="entry name" value="Spore_GerAC_C_sf"/>
</dbReference>
<evidence type="ECO:0000313" key="11">
    <source>
        <dbReference type="EMBL" id="NEW09061.1"/>
    </source>
</evidence>
<feature type="chain" id="PRO_5026080027" evidence="8">
    <location>
        <begin position="24"/>
        <end position="372"/>
    </location>
</feature>
<keyword evidence="7" id="KW-0449">Lipoprotein</keyword>
<dbReference type="EMBL" id="JAAIKC010000013">
    <property type="protein sequence ID" value="NEW09061.1"/>
    <property type="molecule type" value="Genomic_DNA"/>
</dbReference>
<proteinExistence type="inferred from homology"/>
<evidence type="ECO:0000256" key="3">
    <source>
        <dbReference type="ARBA" id="ARBA00022544"/>
    </source>
</evidence>
<dbReference type="InterPro" id="IPR046953">
    <property type="entry name" value="Spore_GerAC-like_C"/>
</dbReference>
<dbReference type="Pfam" id="PF25198">
    <property type="entry name" value="Spore_GerAC_N"/>
    <property type="match status" value="1"/>
</dbReference>